<dbReference type="Proteomes" id="UP000316476">
    <property type="component" value="Unassembled WGS sequence"/>
</dbReference>
<proteinExistence type="predicted"/>
<organism evidence="2 3">
    <name type="scientific">Crateriforma conspicua</name>
    <dbReference type="NCBI Taxonomy" id="2527996"/>
    <lineage>
        <taxon>Bacteria</taxon>
        <taxon>Pseudomonadati</taxon>
        <taxon>Planctomycetota</taxon>
        <taxon>Planctomycetia</taxon>
        <taxon>Planctomycetales</taxon>
        <taxon>Planctomycetaceae</taxon>
        <taxon>Crateriforma</taxon>
    </lineage>
</organism>
<sequence>MTTDSPDQPPTTDPACTTPLFVCGWREWASLPELNVPRIKVKIDTGARSSALHAFDLETFRDQGKEFVRFAIHPHQHRDTQPIVATAPILEHRMIRSSNGEASERIVIRTALRLMGEEFPVDLTLANRDAMGFRMLVGREALRGRFLVDSNQSFLGGRLRRSTAKGPSTRRPSS</sequence>
<dbReference type="InterPro" id="IPR021109">
    <property type="entry name" value="Peptidase_aspartic_dom_sf"/>
</dbReference>
<dbReference type="RefSeq" id="WP_146411312.1">
    <property type="nucleotide sequence ID" value="NZ_SJPZ01000001.1"/>
</dbReference>
<comment type="caution">
    <text evidence="2">The sequence shown here is derived from an EMBL/GenBank/DDBJ whole genome shotgun (WGS) entry which is preliminary data.</text>
</comment>
<dbReference type="Pfam" id="PF05618">
    <property type="entry name" value="Zn_protease"/>
    <property type="match status" value="1"/>
</dbReference>
<dbReference type="PANTHER" id="PTHR38037:SF1">
    <property type="entry name" value="ATP-DEPENDENT ZINC PROTEASE DOMAIN-CONTAINING PROTEIN-RELATED"/>
    <property type="match status" value="1"/>
</dbReference>
<evidence type="ECO:0000313" key="3">
    <source>
        <dbReference type="Proteomes" id="UP000316476"/>
    </source>
</evidence>
<dbReference type="Gene3D" id="2.40.70.10">
    <property type="entry name" value="Acid Proteases"/>
    <property type="match status" value="1"/>
</dbReference>
<dbReference type="OrthoDB" id="9782977at2"/>
<protein>
    <recommendedName>
        <fullName evidence="1">Retropepsin-like aspartic endopeptidase domain-containing protein</fullName>
    </recommendedName>
</protein>
<dbReference type="SUPFAM" id="SSF50630">
    <property type="entry name" value="Acid proteases"/>
    <property type="match status" value="1"/>
</dbReference>
<dbReference type="InterPro" id="IPR008503">
    <property type="entry name" value="Asp_endopeptidase"/>
</dbReference>
<feature type="domain" description="Retropepsin-like aspartic endopeptidase" evidence="1">
    <location>
        <begin position="22"/>
        <end position="155"/>
    </location>
</feature>
<gene>
    <name evidence="2" type="ORF">V7x_09310</name>
</gene>
<reference evidence="2 3" key="1">
    <citation type="submission" date="2019-02" db="EMBL/GenBank/DDBJ databases">
        <title>Deep-cultivation of Planctomycetes and their phenomic and genomic characterization uncovers novel biology.</title>
        <authorList>
            <person name="Wiegand S."/>
            <person name="Jogler M."/>
            <person name="Boedeker C."/>
            <person name="Pinto D."/>
            <person name="Vollmers J."/>
            <person name="Rivas-Marin E."/>
            <person name="Kohn T."/>
            <person name="Peeters S.H."/>
            <person name="Heuer A."/>
            <person name="Rast P."/>
            <person name="Oberbeckmann S."/>
            <person name="Bunk B."/>
            <person name="Jeske O."/>
            <person name="Meyerdierks A."/>
            <person name="Storesund J.E."/>
            <person name="Kallscheuer N."/>
            <person name="Luecker S."/>
            <person name="Lage O.M."/>
            <person name="Pohl T."/>
            <person name="Merkel B.J."/>
            <person name="Hornburger P."/>
            <person name="Mueller R.-W."/>
            <person name="Bruemmer F."/>
            <person name="Labrenz M."/>
            <person name="Spormann A.M."/>
            <person name="Op Den Camp H."/>
            <person name="Overmann J."/>
            <person name="Amann R."/>
            <person name="Jetten M.S.M."/>
            <person name="Mascher T."/>
            <person name="Medema M.H."/>
            <person name="Devos D.P."/>
            <person name="Kaster A.-K."/>
            <person name="Ovreas L."/>
            <person name="Rohde M."/>
            <person name="Galperin M.Y."/>
            <person name="Jogler C."/>
        </authorList>
    </citation>
    <scope>NUCLEOTIDE SEQUENCE [LARGE SCALE GENOMIC DNA]</scope>
    <source>
        <strain evidence="2 3">V7</strain>
    </source>
</reference>
<dbReference type="PANTHER" id="PTHR38037">
    <property type="entry name" value="ZN_PROTEASE DOMAIN-CONTAINING PROTEIN"/>
    <property type="match status" value="1"/>
</dbReference>
<evidence type="ECO:0000313" key="2">
    <source>
        <dbReference type="EMBL" id="TWU65384.1"/>
    </source>
</evidence>
<evidence type="ECO:0000259" key="1">
    <source>
        <dbReference type="Pfam" id="PF05618"/>
    </source>
</evidence>
<name>A0A5C6FSX4_9PLAN</name>
<dbReference type="EMBL" id="SJPZ01000001">
    <property type="protein sequence ID" value="TWU65384.1"/>
    <property type="molecule type" value="Genomic_DNA"/>
</dbReference>
<accession>A0A5C6FSX4</accession>
<dbReference type="AlphaFoldDB" id="A0A5C6FSX4"/>